<evidence type="ECO:0000256" key="4">
    <source>
        <dbReference type="ARBA" id="ARBA00022692"/>
    </source>
</evidence>
<dbReference type="Pfam" id="PF07690">
    <property type="entry name" value="MFS_1"/>
    <property type="match status" value="1"/>
</dbReference>
<evidence type="ECO:0000313" key="12">
    <source>
        <dbReference type="Proteomes" id="UP001251528"/>
    </source>
</evidence>
<keyword evidence="12" id="KW-1185">Reference proteome</keyword>
<feature type="transmembrane region" description="Helical" evidence="9">
    <location>
        <begin position="80"/>
        <end position="99"/>
    </location>
</feature>
<evidence type="ECO:0000256" key="7">
    <source>
        <dbReference type="ARBA" id="ARBA00038459"/>
    </source>
</evidence>
<dbReference type="InterPro" id="IPR011701">
    <property type="entry name" value="MFS"/>
</dbReference>
<dbReference type="PANTHER" id="PTHR23502">
    <property type="entry name" value="MAJOR FACILITATOR SUPERFAMILY"/>
    <property type="match status" value="1"/>
</dbReference>
<dbReference type="SUPFAM" id="SSF103473">
    <property type="entry name" value="MFS general substrate transporter"/>
    <property type="match status" value="1"/>
</dbReference>
<dbReference type="CDD" id="cd17323">
    <property type="entry name" value="MFS_Tpo1_MDR_like"/>
    <property type="match status" value="1"/>
</dbReference>
<dbReference type="GO" id="GO:0022857">
    <property type="term" value="F:transmembrane transporter activity"/>
    <property type="evidence" value="ECO:0007669"/>
    <property type="project" value="InterPro"/>
</dbReference>
<protein>
    <recommendedName>
        <fullName evidence="10">Major facilitator superfamily (MFS) profile domain-containing protein</fullName>
    </recommendedName>
</protein>
<dbReference type="FunFam" id="1.20.1250.20:FF:000266">
    <property type="entry name" value="MFS multidrug transporter, putative"/>
    <property type="match status" value="1"/>
</dbReference>
<feature type="transmembrane region" description="Helical" evidence="9">
    <location>
        <begin position="119"/>
        <end position="138"/>
    </location>
</feature>
<evidence type="ECO:0000313" key="11">
    <source>
        <dbReference type="EMBL" id="KAK2594107.1"/>
    </source>
</evidence>
<feature type="transmembrane region" description="Helical" evidence="9">
    <location>
        <begin position="491"/>
        <end position="511"/>
    </location>
</feature>
<organism evidence="11 12">
    <name type="scientific">Conoideocrella luteorostrata</name>
    <dbReference type="NCBI Taxonomy" id="1105319"/>
    <lineage>
        <taxon>Eukaryota</taxon>
        <taxon>Fungi</taxon>
        <taxon>Dikarya</taxon>
        <taxon>Ascomycota</taxon>
        <taxon>Pezizomycotina</taxon>
        <taxon>Sordariomycetes</taxon>
        <taxon>Hypocreomycetidae</taxon>
        <taxon>Hypocreales</taxon>
        <taxon>Clavicipitaceae</taxon>
        <taxon>Conoideocrella</taxon>
    </lineage>
</organism>
<evidence type="ECO:0000256" key="2">
    <source>
        <dbReference type="ARBA" id="ARBA00022448"/>
    </source>
</evidence>
<feature type="transmembrane region" description="Helical" evidence="9">
    <location>
        <begin position="315"/>
        <end position="337"/>
    </location>
</feature>
<feature type="compositionally biased region" description="Acidic residues" evidence="8">
    <location>
        <begin position="541"/>
        <end position="552"/>
    </location>
</feature>
<name>A0AAJ0CK71_9HYPO</name>
<dbReference type="AlphaFoldDB" id="A0AAJ0CK71"/>
<comment type="caution">
    <text evidence="11">The sequence shown here is derived from an EMBL/GenBank/DDBJ whole genome shotgun (WGS) entry which is preliminary data.</text>
</comment>
<sequence length="570" mass="61980">MAAASSSSSETAADRDVEAQQRQPRTSHKHSHWSIITDQAGVDDEVLNHKYAGQGTTESPYLVEFLPTDSRNPMTFSRPFKWTITLITAVSTLAVSFTSSAYSGSVIEIIDEFHISEEVAILGVSMFVLGFAIGPLFWAPFSELYGRQKLFFITYMALTAFNAAGAGAPNMAALIVLRFMAGAWGSSPLTNSGGIIADLFTAKERGIATSIFAMAPFLGPALGPIAGGFLAEAEGWRWVAGLTAIFTGVLWIIQSLVAPETYAPVLLRRRAQVLSKRTGKMYISKLDATMPQKTLAGRLKLNLSRPWILLFKEPIVFLTTIYMAIIYGTLYMCFAAFPIVFQSPYPSGWGWKPGVGGLSFVGIAIGMTISTIGTIFDNNRYARLAAKHGGVAPPETRLPPALLGAVLLPVGLFWFAWTNGTNVHWAVSIVGSGFFAAGLVLVFLSLTNYLIDSYVVYAASVLAASAVLRSLFGAIFPLFTSFMYRDLGIHWASSVPAFLSLACLPFPFLFYKYGERIRMKCKYSAEASIILQQMLGKQPVNEDEGVTEGEDGDKEKRAGNIETEPSNEVK</sequence>
<keyword evidence="3" id="KW-1003">Cell membrane</keyword>
<evidence type="ECO:0000256" key="3">
    <source>
        <dbReference type="ARBA" id="ARBA00022475"/>
    </source>
</evidence>
<accession>A0AAJ0CK71</accession>
<reference evidence="11" key="1">
    <citation type="submission" date="2023-06" db="EMBL/GenBank/DDBJ databases">
        <title>Conoideocrella luteorostrata (Hypocreales: Clavicipitaceae), a potential biocontrol fungus for elongate hemlock scale in United States Christmas tree production areas.</title>
        <authorList>
            <person name="Barrett H."/>
            <person name="Lovett B."/>
            <person name="Macias A.M."/>
            <person name="Stajich J.E."/>
            <person name="Kasson M.T."/>
        </authorList>
    </citation>
    <scope>NUCLEOTIDE SEQUENCE</scope>
    <source>
        <strain evidence="11">ARSEF 14590</strain>
    </source>
</reference>
<feature type="transmembrane region" description="Helical" evidence="9">
    <location>
        <begin position="357"/>
        <end position="377"/>
    </location>
</feature>
<comment type="similarity">
    <text evidence="7">Belongs to the major facilitator superfamily. DHA1 family. Polyamines/proton antiporter (TC 2.A.1.2.16) subfamily.</text>
</comment>
<feature type="region of interest" description="Disordered" evidence="8">
    <location>
        <begin position="537"/>
        <end position="570"/>
    </location>
</feature>
<feature type="transmembrane region" description="Helical" evidence="9">
    <location>
        <begin position="398"/>
        <end position="417"/>
    </location>
</feature>
<dbReference type="InterPro" id="IPR036259">
    <property type="entry name" value="MFS_trans_sf"/>
</dbReference>
<dbReference type="PANTHER" id="PTHR23502:SF186">
    <property type="entry name" value="MAJOR FACILITATOR SUPERFAMILY (MFS) PROFILE DOMAIN-CONTAINING PROTEIN"/>
    <property type="match status" value="1"/>
</dbReference>
<feature type="compositionally biased region" description="Low complexity" evidence="8">
    <location>
        <begin position="1"/>
        <end position="11"/>
    </location>
</feature>
<comment type="subcellular location">
    <subcellularLocation>
        <location evidence="1">Cell membrane</location>
        <topology evidence="1">Multi-pass membrane protein</topology>
    </subcellularLocation>
</comment>
<gene>
    <name evidence="11" type="ORF">QQS21_008162</name>
</gene>
<evidence type="ECO:0000256" key="5">
    <source>
        <dbReference type="ARBA" id="ARBA00022989"/>
    </source>
</evidence>
<keyword evidence="6 9" id="KW-0472">Membrane</keyword>
<feature type="region of interest" description="Disordered" evidence="8">
    <location>
        <begin position="1"/>
        <end position="32"/>
    </location>
</feature>
<evidence type="ECO:0000256" key="8">
    <source>
        <dbReference type="SAM" id="MobiDB-lite"/>
    </source>
</evidence>
<feature type="transmembrane region" description="Helical" evidence="9">
    <location>
        <begin position="236"/>
        <end position="258"/>
    </location>
</feature>
<evidence type="ECO:0000256" key="6">
    <source>
        <dbReference type="ARBA" id="ARBA00023136"/>
    </source>
</evidence>
<dbReference type="PROSITE" id="PS50850">
    <property type="entry name" value="MFS"/>
    <property type="match status" value="1"/>
</dbReference>
<feature type="transmembrane region" description="Helical" evidence="9">
    <location>
        <begin position="207"/>
        <end position="230"/>
    </location>
</feature>
<evidence type="ECO:0000256" key="1">
    <source>
        <dbReference type="ARBA" id="ARBA00004651"/>
    </source>
</evidence>
<evidence type="ECO:0000256" key="9">
    <source>
        <dbReference type="SAM" id="Phobius"/>
    </source>
</evidence>
<dbReference type="EMBL" id="JASWJB010000180">
    <property type="protein sequence ID" value="KAK2594107.1"/>
    <property type="molecule type" value="Genomic_DNA"/>
</dbReference>
<keyword evidence="5 9" id="KW-1133">Transmembrane helix</keyword>
<feature type="transmembrane region" description="Helical" evidence="9">
    <location>
        <begin position="423"/>
        <end position="447"/>
    </location>
</feature>
<dbReference type="InterPro" id="IPR020846">
    <property type="entry name" value="MFS_dom"/>
</dbReference>
<dbReference type="GO" id="GO:0005886">
    <property type="term" value="C:plasma membrane"/>
    <property type="evidence" value="ECO:0007669"/>
    <property type="project" value="UniProtKB-SubCell"/>
</dbReference>
<evidence type="ECO:0000259" key="10">
    <source>
        <dbReference type="PROSITE" id="PS50850"/>
    </source>
</evidence>
<dbReference type="Proteomes" id="UP001251528">
    <property type="component" value="Unassembled WGS sequence"/>
</dbReference>
<dbReference type="Gene3D" id="1.20.1250.20">
    <property type="entry name" value="MFS general substrate transporter like domains"/>
    <property type="match status" value="1"/>
</dbReference>
<feature type="domain" description="Major facilitator superfamily (MFS) profile" evidence="10">
    <location>
        <begin position="84"/>
        <end position="520"/>
    </location>
</feature>
<keyword evidence="4 9" id="KW-0812">Transmembrane</keyword>
<feature type="transmembrane region" description="Helical" evidence="9">
    <location>
        <begin position="454"/>
        <end position="479"/>
    </location>
</feature>
<proteinExistence type="inferred from homology"/>
<feature type="transmembrane region" description="Helical" evidence="9">
    <location>
        <begin position="150"/>
        <end position="169"/>
    </location>
</feature>
<keyword evidence="2" id="KW-0813">Transport</keyword>